<protein>
    <recommendedName>
        <fullName evidence="1">Exonuclease domain-containing protein</fullName>
    </recommendedName>
</protein>
<evidence type="ECO:0000259" key="1">
    <source>
        <dbReference type="SMART" id="SM00479"/>
    </source>
</evidence>
<accession>A0A3D0W9W2</accession>
<dbReference type="AlphaFoldDB" id="A0A3D0W9W2"/>
<dbReference type="SMART" id="SM00479">
    <property type="entry name" value="EXOIII"/>
    <property type="match status" value="1"/>
</dbReference>
<evidence type="ECO:0000313" key="2">
    <source>
        <dbReference type="EMBL" id="HCB74784.1"/>
    </source>
</evidence>
<dbReference type="InterPro" id="IPR013520">
    <property type="entry name" value="Ribonucl_H"/>
</dbReference>
<dbReference type="SUPFAM" id="SSF53098">
    <property type="entry name" value="Ribonuclease H-like"/>
    <property type="match status" value="1"/>
</dbReference>
<dbReference type="Gene3D" id="3.30.420.10">
    <property type="entry name" value="Ribonuclease H-like superfamily/Ribonuclease H"/>
    <property type="match status" value="1"/>
</dbReference>
<dbReference type="Pfam" id="PF00929">
    <property type="entry name" value="RNase_T"/>
    <property type="match status" value="1"/>
</dbReference>
<dbReference type="InterPro" id="IPR012337">
    <property type="entry name" value="RNaseH-like_sf"/>
</dbReference>
<feature type="domain" description="Exonuclease" evidence="1">
    <location>
        <begin position="51"/>
        <end position="213"/>
    </location>
</feature>
<dbReference type="GO" id="GO:0006259">
    <property type="term" value="P:DNA metabolic process"/>
    <property type="evidence" value="ECO:0007669"/>
    <property type="project" value="UniProtKB-ARBA"/>
</dbReference>
<comment type="caution">
    <text evidence="2">The sequence shown here is derived from an EMBL/GenBank/DDBJ whole genome shotgun (WGS) entry which is preliminary data.</text>
</comment>
<evidence type="ECO:0000313" key="3">
    <source>
        <dbReference type="Proteomes" id="UP000262699"/>
    </source>
</evidence>
<dbReference type="EMBL" id="DOYJ01000039">
    <property type="protein sequence ID" value="HCB74784.1"/>
    <property type="molecule type" value="Genomic_DNA"/>
</dbReference>
<name>A0A3D0W9W2_9SPHN</name>
<dbReference type="GO" id="GO:0003676">
    <property type="term" value="F:nucleic acid binding"/>
    <property type="evidence" value="ECO:0007669"/>
    <property type="project" value="InterPro"/>
</dbReference>
<proteinExistence type="predicted"/>
<reference evidence="2 3" key="1">
    <citation type="journal article" date="2018" name="Nat. Biotechnol.">
        <title>A standardized bacterial taxonomy based on genome phylogeny substantially revises the tree of life.</title>
        <authorList>
            <person name="Parks D.H."/>
            <person name="Chuvochina M."/>
            <person name="Waite D.W."/>
            <person name="Rinke C."/>
            <person name="Skarshewski A."/>
            <person name="Chaumeil P.A."/>
            <person name="Hugenholtz P."/>
        </authorList>
    </citation>
    <scope>NUCLEOTIDE SEQUENCE [LARGE SCALE GENOMIC DNA]</scope>
    <source>
        <strain evidence="2">UBA9015</strain>
    </source>
</reference>
<dbReference type="InterPro" id="IPR036397">
    <property type="entry name" value="RNaseH_sf"/>
</dbReference>
<sequence length="294" mass="32981">MKLYDQPCASAAMRLHVQALEARAEDYRVLHRLPHADEIWLSPTPSTGAVTLGVIDCETTGLTDTDRMVELALAKIVIGDGQVVDIKPPISMLEDPCMPLSEDVRRVTGLNDEDLWGHSFDENLLATELGDVDVLVAFNSAFDTRFVRQRFPHIRHPWICALWDFDWAGAGYQSRNQTGLLAERGHFYTAHRAAADAWALLVLIANPAPDGRAIAAHLVERGQQIDVRVSAAGAPFHVKDDLKAAGYRWQPDRRVWRIDVAEADATAQVDFLRALHPLIRPVVQEVDWYNRHCR</sequence>
<gene>
    <name evidence="2" type="ORF">DEP91_01185</name>
</gene>
<dbReference type="CDD" id="cd06127">
    <property type="entry name" value="DEDDh"/>
    <property type="match status" value="1"/>
</dbReference>
<organism evidence="2 3">
    <name type="scientific">Sphingomonas bacterium</name>
    <dbReference type="NCBI Taxonomy" id="1895847"/>
    <lineage>
        <taxon>Bacteria</taxon>
        <taxon>Pseudomonadati</taxon>
        <taxon>Pseudomonadota</taxon>
        <taxon>Alphaproteobacteria</taxon>
        <taxon>Sphingomonadales</taxon>
        <taxon>Sphingomonadaceae</taxon>
        <taxon>Sphingomonas</taxon>
    </lineage>
</organism>
<dbReference type="GO" id="GO:0004527">
    <property type="term" value="F:exonuclease activity"/>
    <property type="evidence" value="ECO:0007669"/>
    <property type="project" value="UniProtKB-ARBA"/>
</dbReference>
<dbReference type="Proteomes" id="UP000262699">
    <property type="component" value="Unassembled WGS sequence"/>
</dbReference>